<proteinExistence type="predicted"/>
<dbReference type="RefSeq" id="WP_141169632.1">
    <property type="nucleotide sequence ID" value="NZ_CP041185.1"/>
</dbReference>
<dbReference type="Proteomes" id="UP000316665">
    <property type="component" value="Chromosome"/>
</dbReference>
<reference evidence="2 3" key="1">
    <citation type="submission" date="2019-06" db="EMBL/GenBank/DDBJ databases">
        <title>Complete genome sequence of Janthinobacterium sp. SNU WT3 isolated from diseased rainbow trout.</title>
        <authorList>
            <person name="Oh W.T."/>
            <person name="Park S.C."/>
        </authorList>
    </citation>
    <scope>NUCLEOTIDE SEQUENCE [LARGE SCALE GENOMIC DNA]</scope>
    <source>
        <strain evidence="2 3">SNU WT3</strain>
    </source>
</reference>
<dbReference type="GO" id="GO:0016740">
    <property type="term" value="F:transferase activity"/>
    <property type="evidence" value="ECO:0007669"/>
    <property type="project" value="UniProtKB-KW"/>
</dbReference>
<gene>
    <name evidence="2" type="ORF">FJQ89_07065</name>
</gene>
<keyword evidence="2" id="KW-0808">Transferase</keyword>
<evidence type="ECO:0000256" key="1">
    <source>
        <dbReference type="SAM" id="Phobius"/>
    </source>
</evidence>
<dbReference type="SUPFAM" id="SSF55729">
    <property type="entry name" value="Acyl-CoA N-acyltransferases (Nat)"/>
    <property type="match status" value="1"/>
</dbReference>
<dbReference type="Gene3D" id="3.40.630.30">
    <property type="match status" value="1"/>
</dbReference>
<sequence length="255" mass="28818">MLEIKRVADSTDAGRVDWILIERKEELERDPRTNEIHRGKISVFYWDLSAGTASDIPDGEFLGFYDKGFDGISITSSSLSTGGYVRVDPPRLRGGRLGTYLMNEIVAWAKQWPDTPVREVTLLAGDAGDPQNRIRRNRFYERFGLEFDFTDKDKSAGVSRSILAGNLKEVTTWAQTITEHDLPRYLRAALSDAEKMAVTARIQVRDFKELYGELRFAERHPVRWIARAWLRNRPAGVAIAVVGVVAAAWSGFKLV</sequence>
<dbReference type="AlphaFoldDB" id="A0A4Y6RCS5"/>
<evidence type="ECO:0000313" key="3">
    <source>
        <dbReference type="Proteomes" id="UP000316665"/>
    </source>
</evidence>
<dbReference type="InterPro" id="IPR016181">
    <property type="entry name" value="Acyl_CoA_acyltransferase"/>
</dbReference>
<keyword evidence="3" id="KW-1185">Reference proteome</keyword>
<keyword evidence="1" id="KW-1133">Transmembrane helix</keyword>
<dbReference type="EMBL" id="CP041185">
    <property type="protein sequence ID" value="QDG70200.1"/>
    <property type="molecule type" value="Genomic_DNA"/>
</dbReference>
<dbReference type="KEGG" id="jas:FJQ89_07065"/>
<dbReference type="OrthoDB" id="8688136at2"/>
<protein>
    <submittedName>
        <fullName evidence="2">GNAT family N-acetyltransferase</fullName>
    </submittedName>
</protein>
<keyword evidence="1" id="KW-0812">Transmembrane</keyword>
<evidence type="ECO:0000313" key="2">
    <source>
        <dbReference type="EMBL" id="QDG70200.1"/>
    </source>
</evidence>
<accession>A0A4Y6RCS5</accession>
<organism evidence="2 3">
    <name type="scientific">Janthinobacterium tructae</name>
    <dbReference type="NCBI Taxonomy" id="2590869"/>
    <lineage>
        <taxon>Bacteria</taxon>
        <taxon>Pseudomonadati</taxon>
        <taxon>Pseudomonadota</taxon>
        <taxon>Betaproteobacteria</taxon>
        <taxon>Burkholderiales</taxon>
        <taxon>Oxalobacteraceae</taxon>
        <taxon>Janthinobacterium</taxon>
    </lineage>
</organism>
<name>A0A4Y6RCS5_9BURK</name>
<keyword evidence="1" id="KW-0472">Membrane</keyword>
<feature type="transmembrane region" description="Helical" evidence="1">
    <location>
        <begin position="235"/>
        <end position="252"/>
    </location>
</feature>